<evidence type="ECO:0000259" key="19">
    <source>
        <dbReference type="PROSITE" id="PS51184"/>
    </source>
</evidence>
<dbReference type="PROSITE" id="PS51184">
    <property type="entry name" value="JMJC"/>
    <property type="match status" value="1"/>
</dbReference>
<dbReference type="InterPro" id="IPR011011">
    <property type="entry name" value="Znf_FYVE_PHD"/>
</dbReference>
<keyword evidence="6" id="KW-0479">Metal-binding</keyword>
<sequence length="538" mass="61707">MSNGSICSACGKEQDFEISREIEWIECSICHKWYHIHCVGIRHSELDRIREYHCVTCSKVKGPSLLTRISSRRHKRIDYVALNEGQSRIELNHHPRIDDFKDFKNDKPLEEMVYLVDPKVDGSNGGIFTDKDLLRIVTASKFKKPILVRGCNPEIPASYDENVKLSLKLPNFSIDQLTKLIGIDRKVPVMDVLSQNMVRPRWSMNRWRSYYKEAQTDRSKILNILSMEFSNTALSEHVEIPEVVQKLDILTRIFKSELGQALSDAKIARPKVTEYLLMSAAESFTDFHIDFAGTSVYYSIISGKKQFMLYPPTSRNLDIYTKWCNSDEQSSIWFGDLIPRLTNAIIKNEDLNATPEYMLNGCKIEISAGDLLLLPSGWIHAVYTPCDSLIIGGNFLNLFSLDNHIKVFQIERETNVPEKFCFPDLNRMLWLIGFYVVEQNLSVNAVLSQQLLCLLKYYKAVLASEPPAEIFNKLKDAYKRSKRSIPTKVIGDPSKFVARFQNWMESAVGHRLPMNKKRRHSENKSGVSSKLVKGSYGK</sequence>
<dbReference type="InterPro" id="IPR019787">
    <property type="entry name" value="Znf_PHD-finger"/>
</dbReference>
<dbReference type="EMBL" id="JABCYN010000022">
    <property type="protein sequence ID" value="KAF6013089.1"/>
    <property type="molecule type" value="Genomic_DNA"/>
</dbReference>
<dbReference type="GO" id="GO:0140680">
    <property type="term" value="F:histone H3K36me/H3K36me2 demethylase activity"/>
    <property type="evidence" value="ECO:0007669"/>
    <property type="project" value="UniProtKB-EC"/>
</dbReference>
<feature type="domain" description="JmjC" evidence="19">
    <location>
        <begin position="242"/>
        <end position="412"/>
    </location>
</feature>
<comment type="cofactor">
    <cofactor evidence="1">
        <name>Fe(2+)</name>
        <dbReference type="ChEBI" id="CHEBI:29033"/>
    </cofactor>
</comment>
<dbReference type="PROSITE" id="PS01359">
    <property type="entry name" value="ZF_PHD_1"/>
    <property type="match status" value="1"/>
</dbReference>
<evidence type="ECO:0000313" key="20">
    <source>
        <dbReference type="EMBL" id="KAF6013089.1"/>
    </source>
</evidence>
<dbReference type="OMA" id="SQQNERW"/>
<name>A0A7D9H1A9_DEKBR</name>
<dbReference type="PANTHER" id="PTHR23123">
    <property type="entry name" value="PHD/F-BOX CONTAINING PROTEIN"/>
    <property type="match status" value="1"/>
</dbReference>
<dbReference type="EMBL" id="CABFWN010000001">
    <property type="protein sequence ID" value="VUG15985.1"/>
    <property type="molecule type" value="Genomic_DNA"/>
</dbReference>
<keyword evidence="9" id="KW-0560">Oxidoreductase</keyword>
<dbReference type="GO" id="GO:0005634">
    <property type="term" value="C:nucleus"/>
    <property type="evidence" value="ECO:0007669"/>
    <property type="project" value="UniProtKB-SubCell"/>
</dbReference>
<evidence type="ECO:0000313" key="23">
    <source>
        <dbReference type="Proteomes" id="UP000568158"/>
    </source>
</evidence>
<dbReference type="InterPro" id="IPR041667">
    <property type="entry name" value="Cupin_8"/>
</dbReference>
<dbReference type="SUPFAM" id="SSF57903">
    <property type="entry name" value="FYVE/PHD zinc finger"/>
    <property type="match status" value="1"/>
</dbReference>
<keyword evidence="8" id="KW-0862">Zinc</keyword>
<comment type="similarity">
    <text evidence="3">Belongs to the JHDM1 histone demethylase family.</text>
</comment>
<dbReference type="PROSITE" id="PS50016">
    <property type="entry name" value="ZF_PHD_2"/>
    <property type="match status" value="1"/>
</dbReference>
<comment type="subcellular location">
    <subcellularLocation>
        <location evidence="2">Nucleus</location>
    </subcellularLocation>
</comment>
<evidence type="ECO:0000256" key="8">
    <source>
        <dbReference type="ARBA" id="ARBA00022833"/>
    </source>
</evidence>
<dbReference type="Proteomes" id="UP000568158">
    <property type="component" value="Unassembled WGS sequence"/>
</dbReference>
<evidence type="ECO:0000256" key="16">
    <source>
        <dbReference type="PROSITE-ProRule" id="PRU00146"/>
    </source>
</evidence>
<reference evidence="20 23" key="2">
    <citation type="journal article" date="2020" name="Appl. Microbiol. Biotechnol.">
        <title>Targeted gene deletion in Brettanomyces bruxellensis with an expression-free CRISPR-Cas9 system.</title>
        <authorList>
            <person name="Varela C."/>
            <person name="Bartel C."/>
            <person name="Onetto C."/>
            <person name="Borneman A."/>
        </authorList>
    </citation>
    <scope>NUCLEOTIDE SEQUENCE [LARGE SCALE GENOMIC DNA]</scope>
    <source>
        <strain evidence="20 23">AWRI1613</strain>
    </source>
</reference>
<dbReference type="EC" id="1.14.11.27" evidence="4"/>
<reference evidence="21 22" key="1">
    <citation type="submission" date="2019-07" db="EMBL/GenBank/DDBJ databases">
        <authorList>
            <person name="Friedrich A."/>
            <person name="Schacherer J."/>
        </authorList>
    </citation>
    <scope>NUCLEOTIDE SEQUENCE [LARGE SCALE GENOMIC DNA]</scope>
</reference>
<dbReference type="Gene3D" id="2.60.120.650">
    <property type="entry name" value="Cupin"/>
    <property type="match status" value="1"/>
</dbReference>
<evidence type="ECO:0000313" key="22">
    <source>
        <dbReference type="Proteomes" id="UP000478008"/>
    </source>
</evidence>
<evidence type="ECO:0000256" key="13">
    <source>
        <dbReference type="ARBA" id="ARBA00023242"/>
    </source>
</evidence>
<dbReference type="Proteomes" id="UP000478008">
    <property type="component" value="Unassembled WGS sequence"/>
</dbReference>
<evidence type="ECO:0000256" key="9">
    <source>
        <dbReference type="ARBA" id="ARBA00023002"/>
    </source>
</evidence>
<gene>
    <name evidence="21" type="ORF">DEBR0S1_04676G</name>
    <name evidence="20" type="ORF">HII12_001804</name>
</gene>
<keyword evidence="13" id="KW-0539">Nucleus</keyword>
<keyword evidence="22" id="KW-1185">Reference proteome</keyword>
<evidence type="ECO:0000259" key="18">
    <source>
        <dbReference type="PROSITE" id="PS50016"/>
    </source>
</evidence>
<evidence type="ECO:0000256" key="4">
    <source>
        <dbReference type="ARBA" id="ARBA00013246"/>
    </source>
</evidence>
<evidence type="ECO:0000256" key="3">
    <source>
        <dbReference type="ARBA" id="ARBA00008037"/>
    </source>
</evidence>
<dbReference type="Gene3D" id="3.30.40.10">
    <property type="entry name" value="Zinc/RING finger domain, C3HC4 (zinc finger)"/>
    <property type="match status" value="1"/>
</dbReference>
<accession>A0A7D9H1A9</accession>
<dbReference type="InterPro" id="IPR001965">
    <property type="entry name" value="Znf_PHD"/>
</dbReference>
<evidence type="ECO:0000256" key="6">
    <source>
        <dbReference type="ARBA" id="ARBA00022723"/>
    </source>
</evidence>
<keyword evidence="10" id="KW-0408">Iron</keyword>
<dbReference type="InterPro" id="IPR003347">
    <property type="entry name" value="JmjC_dom"/>
</dbReference>
<evidence type="ECO:0000256" key="12">
    <source>
        <dbReference type="ARBA" id="ARBA00023163"/>
    </source>
</evidence>
<evidence type="ECO:0000313" key="21">
    <source>
        <dbReference type="EMBL" id="VUG15985.1"/>
    </source>
</evidence>
<evidence type="ECO:0000256" key="10">
    <source>
        <dbReference type="ARBA" id="ARBA00023004"/>
    </source>
</evidence>
<dbReference type="SMART" id="SM00249">
    <property type="entry name" value="PHD"/>
    <property type="match status" value="1"/>
</dbReference>
<dbReference type="InterPro" id="IPR013083">
    <property type="entry name" value="Znf_RING/FYVE/PHD"/>
</dbReference>
<evidence type="ECO:0000256" key="2">
    <source>
        <dbReference type="ARBA" id="ARBA00004123"/>
    </source>
</evidence>
<dbReference type="SUPFAM" id="SSF51197">
    <property type="entry name" value="Clavaminate synthase-like"/>
    <property type="match status" value="1"/>
</dbReference>
<feature type="region of interest" description="Disordered" evidence="17">
    <location>
        <begin position="511"/>
        <end position="538"/>
    </location>
</feature>
<feature type="compositionally biased region" description="Low complexity" evidence="17">
    <location>
        <begin position="524"/>
        <end position="538"/>
    </location>
</feature>
<comment type="catalytic activity">
    <reaction evidence="15">
        <text>N(6),N(6)-dimethyl-L-lysyl(36)-[histone H3] + 2 2-oxoglutarate + 2 O2 = L-lysyl(36)-[histone H3] + 2 formaldehyde + 2 succinate + 2 CO2</text>
        <dbReference type="Rhea" id="RHEA:42032"/>
        <dbReference type="Rhea" id="RHEA-COMP:9785"/>
        <dbReference type="Rhea" id="RHEA-COMP:9787"/>
        <dbReference type="ChEBI" id="CHEBI:15379"/>
        <dbReference type="ChEBI" id="CHEBI:16526"/>
        <dbReference type="ChEBI" id="CHEBI:16810"/>
        <dbReference type="ChEBI" id="CHEBI:16842"/>
        <dbReference type="ChEBI" id="CHEBI:29969"/>
        <dbReference type="ChEBI" id="CHEBI:30031"/>
        <dbReference type="ChEBI" id="CHEBI:61976"/>
        <dbReference type="EC" id="1.14.11.27"/>
    </reaction>
</comment>
<keyword evidence="11" id="KW-0805">Transcription regulation</keyword>
<evidence type="ECO:0000256" key="14">
    <source>
        <dbReference type="ARBA" id="ARBA00031083"/>
    </source>
</evidence>
<dbReference type="SMART" id="SM00558">
    <property type="entry name" value="JmjC"/>
    <property type="match status" value="1"/>
</dbReference>
<protein>
    <recommendedName>
        <fullName evidence="5">JmjC domain-containing histone demethylation protein 1</fullName>
        <ecNumber evidence="4">1.14.11.27</ecNumber>
    </recommendedName>
    <alternativeName>
        <fullName evidence="14">[Histone-H3]-lysine-36 demethylase 1</fullName>
    </alternativeName>
</protein>
<dbReference type="InterPro" id="IPR019786">
    <property type="entry name" value="Zinc_finger_PHD-type_CS"/>
</dbReference>
<keyword evidence="7 16" id="KW-0863">Zinc-finger</keyword>
<dbReference type="AlphaFoldDB" id="A0A7D9H1A9"/>
<organism evidence="21 22">
    <name type="scientific">Dekkera bruxellensis</name>
    <name type="common">Brettanomyces custersii</name>
    <dbReference type="NCBI Taxonomy" id="5007"/>
    <lineage>
        <taxon>Eukaryota</taxon>
        <taxon>Fungi</taxon>
        <taxon>Dikarya</taxon>
        <taxon>Ascomycota</taxon>
        <taxon>Saccharomycotina</taxon>
        <taxon>Pichiomycetes</taxon>
        <taxon>Pichiales</taxon>
        <taxon>Pichiaceae</taxon>
        <taxon>Brettanomyces</taxon>
    </lineage>
</organism>
<evidence type="ECO:0000256" key="1">
    <source>
        <dbReference type="ARBA" id="ARBA00001954"/>
    </source>
</evidence>
<feature type="domain" description="PHD-type" evidence="18">
    <location>
        <begin position="4"/>
        <end position="60"/>
    </location>
</feature>
<dbReference type="GO" id="GO:0008270">
    <property type="term" value="F:zinc ion binding"/>
    <property type="evidence" value="ECO:0007669"/>
    <property type="project" value="UniProtKB-KW"/>
</dbReference>
<evidence type="ECO:0000256" key="15">
    <source>
        <dbReference type="ARBA" id="ARBA00047915"/>
    </source>
</evidence>
<proteinExistence type="inferred from homology"/>
<evidence type="ECO:0000256" key="5">
    <source>
        <dbReference type="ARBA" id="ARBA00015153"/>
    </source>
</evidence>
<dbReference type="CDD" id="cd15517">
    <property type="entry name" value="PHD_TCF19_like"/>
    <property type="match status" value="1"/>
</dbReference>
<keyword evidence="12" id="KW-0804">Transcription</keyword>
<evidence type="ECO:0000256" key="11">
    <source>
        <dbReference type="ARBA" id="ARBA00023015"/>
    </source>
</evidence>
<evidence type="ECO:0000256" key="17">
    <source>
        <dbReference type="SAM" id="MobiDB-lite"/>
    </source>
</evidence>
<dbReference type="InterPro" id="IPR050690">
    <property type="entry name" value="JHDM1_Histone_Demethylase"/>
</dbReference>
<evidence type="ECO:0000256" key="7">
    <source>
        <dbReference type="ARBA" id="ARBA00022771"/>
    </source>
</evidence>
<dbReference type="Pfam" id="PF13621">
    <property type="entry name" value="Cupin_8"/>
    <property type="match status" value="1"/>
</dbReference>